<dbReference type="InterPro" id="IPR036409">
    <property type="entry name" value="Aldolase_II/adducin_N_sf"/>
</dbReference>
<dbReference type="GO" id="GO:0016832">
    <property type="term" value="F:aldehyde-lyase activity"/>
    <property type="evidence" value="ECO:0007669"/>
    <property type="project" value="TreeGrafter"/>
</dbReference>
<dbReference type="PANTHER" id="PTHR22789">
    <property type="entry name" value="FUCULOSE PHOSPHATE ALDOLASE"/>
    <property type="match status" value="1"/>
</dbReference>
<reference evidence="4 5" key="1">
    <citation type="submission" date="2015-04" db="EMBL/GenBank/DDBJ databases">
        <title>Complete genome sequence of Lactobacillus salivarius Ren, a probiotic strain with antitumor activity.</title>
        <authorList>
            <person name="Sun E."/>
            <person name="Zhao L."/>
            <person name="Liu S."/>
            <person name="Zhang M."/>
            <person name="Guo H."/>
            <person name="Ren F."/>
        </authorList>
    </citation>
    <scope>NUCLEOTIDE SEQUENCE [LARGE SCALE GENOMIC DNA]</scope>
    <source>
        <strain evidence="4 5">Ren</strain>
        <plasmid evidence="4 5">pR1</plasmid>
    </source>
</reference>
<dbReference type="NCBIfam" id="NF004979">
    <property type="entry name" value="PRK06357.1"/>
    <property type="match status" value="1"/>
</dbReference>
<sequence length="241" mass="27046">MTESFVFEEQRRDLAKVAKKMFDRKMTNVAGGNISQKIVADQSLDYGHVHIEKDREYLIITPTYMSEAWYGELSPAQILVVDLETGEQIDGSGRLTREINMHREAYEANENIKVVYHSHTPASMFWATIGEDMPNVTEATSHDLDLGTIKCLPYKPACSKELADQVHDELVKLGDKAANNIFLLNSHGVLITTNDLHHATCILETVEWNAEIAYKQAVFKKLGLIDGYMSKGKLSDGLVSK</sequence>
<dbReference type="GO" id="GO:0019323">
    <property type="term" value="P:pentose catabolic process"/>
    <property type="evidence" value="ECO:0007669"/>
    <property type="project" value="TreeGrafter"/>
</dbReference>
<dbReference type="PATRIC" id="fig|1194971.3.peg.1853"/>
<dbReference type="GO" id="GO:0005829">
    <property type="term" value="C:cytosol"/>
    <property type="evidence" value="ECO:0007669"/>
    <property type="project" value="TreeGrafter"/>
</dbReference>
<dbReference type="EMBL" id="CP011404">
    <property type="protein sequence ID" value="AKI05383.1"/>
    <property type="molecule type" value="Genomic_DNA"/>
</dbReference>
<dbReference type="GO" id="GO:0046872">
    <property type="term" value="F:metal ion binding"/>
    <property type="evidence" value="ECO:0007669"/>
    <property type="project" value="UniProtKB-KW"/>
</dbReference>
<evidence type="ECO:0000256" key="1">
    <source>
        <dbReference type="ARBA" id="ARBA00022723"/>
    </source>
</evidence>
<organism evidence="4 5">
    <name type="scientific">Ligilactobacillus salivarius str. Ren</name>
    <dbReference type="NCBI Taxonomy" id="1194971"/>
    <lineage>
        <taxon>Bacteria</taxon>
        <taxon>Bacillati</taxon>
        <taxon>Bacillota</taxon>
        <taxon>Bacilli</taxon>
        <taxon>Lactobacillales</taxon>
        <taxon>Lactobacillaceae</taxon>
        <taxon>Ligilactobacillus</taxon>
    </lineage>
</organism>
<dbReference type="Proteomes" id="UP000035027">
    <property type="component" value="Plasmid pR1"/>
</dbReference>
<dbReference type="Gene3D" id="3.40.225.10">
    <property type="entry name" value="Class II aldolase/adducin N-terminal domain"/>
    <property type="match status" value="1"/>
</dbReference>
<dbReference type="PANTHER" id="PTHR22789:SF0">
    <property type="entry name" value="3-OXO-TETRONATE 4-PHOSPHATE DECARBOXYLASE-RELATED"/>
    <property type="match status" value="1"/>
</dbReference>
<dbReference type="InterPro" id="IPR001303">
    <property type="entry name" value="Aldolase_II/adducin_N"/>
</dbReference>
<geneLocation type="plasmid" evidence="4 5">
    <name>pR1</name>
</geneLocation>
<proteinExistence type="predicted"/>
<feature type="domain" description="Class II aldolase/adducin N-terminal" evidence="3">
    <location>
        <begin position="12"/>
        <end position="214"/>
    </location>
</feature>
<gene>
    <name evidence="4" type="ORF">LsR_01865</name>
</gene>
<evidence type="ECO:0000259" key="3">
    <source>
        <dbReference type="SMART" id="SM01007"/>
    </source>
</evidence>
<dbReference type="SUPFAM" id="SSF53639">
    <property type="entry name" value="AraD/HMP-PK domain-like"/>
    <property type="match status" value="1"/>
</dbReference>
<evidence type="ECO:0000313" key="4">
    <source>
        <dbReference type="EMBL" id="AKI05383.1"/>
    </source>
</evidence>
<evidence type="ECO:0000313" key="5">
    <source>
        <dbReference type="Proteomes" id="UP000035027"/>
    </source>
</evidence>
<keyword evidence="1" id="KW-0479">Metal-binding</keyword>
<dbReference type="RefSeq" id="WP_047036216.1">
    <property type="nucleotide sequence ID" value="NZ_CP011404.1"/>
</dbReference>
<dbReference type="InterPro" id="IPR050197">
    <property type="entry name" value="Aldolase_class_II_sugar_metab"/>
</dbReference>
<dbReference type="Pfam" id="PF00596">
    <property type="entry name" value="Aldolase_II"/>
    <property type="match status" value="1"/>
</dbReference>
<evidence type="ECO:0000256" key="2">
    <source>
        <dbReference type="ARBA" id="ARBA00023239"/>
    </source>
</evidence>
<dbReference type="AlphaFoldDB" id="A0A0F7PWJ7"/>
<name>A0A0F7PWJ7_9LACO</name>
<keyword evidence="2" id="KW-0456">Lyase</keyword>
<protein>
    <submittedName>
        <fullName evidence="4">Sugar aldolase</fullName>
    </submittedName>
</protein>
<keyword evidence="4" id="KW-0614">Plasmid</keyword>
<accession>A0A0F7PWJ7</accession>
<dbReference type="SMART" id="SM01007">
    <property type="entry name" value="Aldolase_II"/>
    <property type="match status" value="1"/>
</dbReference>